<dbReference type="EMBL" id="CP002385">
    <property type="protein sequence ID" value="ADT97179.1"/>
    <property type="molecule type" value="Genomic_DNA"/>
</dbReference>
<evidence type="ECO:0000313" key="2">
    <source>
        <dbReference type="Proteomes" id="UP000008916"/>
    </source>
</evidence>
<name>E6TMT3_MYCSR</name>
<reference evidence="1 2" key="1">
    <citation type="journal article" date="2011" name="Stand. Genomic Sci.">
        <title>Complete genome sequence of Mycobacterium sp. strain (Spyr1) and reclassification to Mycobacterium gilvum Spyr1.</title>
        <authorList>
            <person name="Kallimanis A."/>
            <person name="Karabika E."/>
            <person name="Mavromatis K."/>
            <person name="Lapidus A."/>
            <person name="Labutti K.M."/>
            <person name="Liolios K."/>
            <person name="Ivanova N."/>
            <person name="Goodwin L."/>
            <person name="Woyke T."/>
            <person name="Velentzas A.D."/>
            <person name="Perisynakis A."/>
            <person name="Ouzounis C.C."/>
            <person name="Kyrpides N.C."/>
            <person name="Koukkou A.I."/>
            <person name="Drainas C."/>
        </authorList>
    </citation>
    <scope>NUCLEOTIDE SEQUENCE [LARGE SCALE GENOMIC DNA]</scope>
    <source>
        <strain evidence="2">DSM 45189 / LMG 24558 / Spyr1</strain>
    </source>
</reference>
<proteinExistence type="predicted"/>
<sequence>MTPKLTAGRRLRQEMDAALKRAGEEIGQALEWDEAEEMMLSRAAGCADRAEELQKAYAVELAGEARPTALTRLSAEIRALDKQSVDLVRSVHVGVGVPKSITHQKAARSRWDRVPGRGA</sequence>
<dbReference type="AlphaFoldDB" id="E6TMT3"/>
<dbReference type="KEGG" id="msp:Mspyr1_04680"/>
<evidence type="ECO:0000313" key="1">
    <source>
        <dbReference type="EMBL" id="ADT97179.1"/>
    </source>
</evidence>
<protein>
    <submittedName>
        <fullName evidence="1">Uncharacterized protein</fullName>
    </submittedName>
</protein>
<dbReference type="Proteomes" id="UP000008916">
    <property type="component" value="Chromosome"/>
</dbReference>
<keyword evidence="2" id="KW-1185">Reference proteome</keyword>
<dbReference type="RefSeq" id="WP_013470490.1">
    <property type="nucleotide sequence ID" value="NC_014814.1"/>
</dbReference>
<accession>E6TMT3</accession>
<dbReference type="HOGENOM" id="CLU_162619_0_0_11"/>
<gene>
    <name evidence="1" type="ordered locus">Mspyr1_04680</name>
</gene>
<organism evidence="1 2">
    <name type="scientific">Mycolicibacterium gilvum (strain DSM 45189 / LMG 24558 / Spyr1)</name>
    <name type="common">Mycobacterium gilvum</name>
    <dbReference type="NCBI Taxonomy" id="278137"/>
    <lineage>
        <taxon>Bacteria</taxon>
        <taxon>Bacillati</taxon>
        <taxon>Actinomycetota</taxon>
        <taxon>Actinomycetes</taxon>
        <taxon>Mycobacteriales</taxon>
        <taxon>Mycobacteriaceae</taxon>
        <taxon>Mycolicibacterium</taxon>
    </lineage>
</organism>